<dbReference type="InterPro" id="IPR001539">
    <property type="entry name" value="Peptidase_U32"/>
</dbReference>
<evidence type="ECO:0000259" key="1">
    <source>
        <dbReference type="Pfam" id="PF12392"/>
    </source>
</evidence>
<dbReference type="Pfam" id="PF01136">
    <property type="entry name" value="Peptidase_U32"/>
    <property type="match status" value="2"/>
</dbReference>
<dbReference type="AlphaFoldDB" id="E6W5F2"/>
<name>E6W5F2_DESIS</name>
<dbReference type="FunCoup" id="E6W5F2">
    <property type="interactions" value="128"/>
</dbReference>
<feature type="domain" description="Peptidase U32 collagenase" evidence="1">
    <location>
        <begin position="378"/>
        <end position="497"/>
    </location>
</feature>
<dbReference type="HOGENOM" id="CLU_011540_4_0_0"/>
<proteinExistence type="predicted"/>
<dbReference type="InParanoid" id="E6W5F2"/>
<protein>
    <submittedName>
        <fullName evidence="2">Peptidase U32</fullName>
    </submittedName>
</protein>
<dbReference type="InterPro" id="IPR020988">
    <property type="entry name" value="Pept_U32_collagenase"/>
</dbReference>
<accession>E6W5F2</accession>
<dbReference type="eggNOG" id="COG0826">
    <property type="taxonomic scope" value="Bacteria"/>
</dbReference>
<organism evidence="2 3">
    <name type="scientific">Desulfurispirillum indicum (strain ATCC BAA-1389 / DSM 22839 / S5)</name>
    <dbReference type="NCBI Taxonomy" id="653733"/>
    <lineage>
        <taxon>Bacteria</taxon>
        <taxon>Pseudomonadati</taxon>
        <taxon>Chrysiogenota</taxon>
        <taxon>Chrysiogenia</taxon>
        <taxon>Chrysiogenales</taxon>
        <taxon>Chrysiogenaceae</taxon>
        <taxon>Desulfurispirillum</taxon>
    </lineage>
</organism>
<dbReference type="PANTHER" id="PTHR30217:SF10">
    <property type="entry name" value="23S RRNA 5-HYDROXYCYTIDINE C2501 SYNTHASE"/>
    <property type="match status" value="1"/>
</dbReference>
<dbReference type="Pfam" id="PF12392">
    <property type="entry name" value="DUF3656"/>
    <property type="match status" value="1"/>
</dbReference>
<gene>
    <name evidence="2" type="ordered locus">Selin_0125</name>
</gene>
<evidence type="ECO:0000313" key="3">
    <source>
        <dbReference type="Proteomes" id="UP000002572"/>
    </source>
</evidence>
<dbReference type="Proteomes" id="UP000002572">
    <property type="component" value="Chromosome"/>
</dbReference>
<dbReference type="STRING" id="653733.Selin_0125"/>
<dbReference type="InterPro" id="IPR051454">
    <property type="entry name" value="RNA/ubiquinone_mod_enzymes"/>
</dbReference>
<dbReference type="KEGG" id="din:Selin_0125"/>
<evidence type="ECO:0000313" key="2">
    <source>
        <dbReference type="EMBL" id="ADU64883.1"/>
    </source>
</evidence>
<reference evidence="2 3" key="1">
    <citation type="submission" date="2010-12" db="EMBL/GenBank/DDBJ databases">
        <title>Complete sequence of Desulfurispirillum indicum S5.</title>
        <authorList>
            <consortium name="US DOE Joint Genome Institute"/>
            <person name="Lucas S."/>
            <person name="Copeland A."/>
            <person name="Lapidus A."/>
            <person name="Cheng J.-F."/>
            <person name="Goodwin L."/>
            <person name="Pitluck S."/>
            <person name="Chertkov O."/>
            <person name="Held B."/>
            <person name="Detter J.C."/>
            <person name="Han C."/>
            <person name="Tapia R."/>
            <person name="Land M."/>
            <person name="Hauser L."/>
            <person name="Kyrpides N."/>
            <person name="Ivanova N."/>
            <person name="Mikhailova N."/>
            <person name="Haggblom M."/>
            <person name="Rauschenbach I."/>
            <person name="Bini E."/>
            <person name="Woyke T."/>
        </authorList>
    </citation>
    <scope>NUCLEOTIDE SEQUENCE [LARGE SCALE GENOMIC DNA]</scope>
    <source>
        <strain evidence="3">ATCC BAA-1389 / DSM 22839 / S5</strain>
    </source>
</reference>
<dbReference type="PANTHER" id="PTHR30217">
    <property type="entry name" value="PEPTIDASE U32 FAMILY"/>
    <property type="match status" value="1"/>
</dbReference>
<dbReference type="EMBL" id="CP002432">
    <property type="protein sequence ID" value="ADU64883.1"/>
    <property type="molecule type" value="Genomic_DNA"/>
</dbReference>
<sequence length="789" mass="86620">MPELLAPVSTRQMLLAAIHNGADAIYMGMPGFNARARANTMDMAELGESIALCHLYGLKAYVAWNTLLLPGELESARHLIPELIGLCPDAIIVQDIGLARLIRHICPSQIIHASTQMTITSSWAMEALEDLDIRRFILARELSLRELETIRQHTTRELEVFVHGALCISCSGQCLASFAMGGRSANRGQCAQSCRLPYDLLLDGQEQGPARYLLSPTDLCTTGQASTLARMGIQSLKIEGRLKSPHYVAAVLQAYGSALGRWQWQAHMPPPHETMALTFGRRFSSGWLEETFQRTLMEPDYSGDRGLRLGSVHAVQGQQLLIHQVCRYTPQAGDGLLLVQGKAEHGGSVYGVAQAGTQLTLTMGREFPAHTITPGADVFITSAPAVEKELERSWTDQQRQRTIPLRARLQGRAGAPLELHLHDEDGHHVRNSSQIALEPASRAPLDETTLRKHLGALGRTPFAIEQWEVDVEPGLFLPNSELKELRRAAVEALIARRSHGTPPPCVVLPLPAVTHAPQCAAPRLHLLLRNEAQLDALPGIQLPMGTVYLDLPAGQDPTSALRRLRDLGYATGLCTPALLKPHDGPSMEAILNHSPDTLLIRSLSSLGFVLGQNAHPTLVGDMRLNITNPLSFRYFLEKGLHRLCPSPELEENQLWLLLEQADPGRMEVPVHFHPAMFHMGYCLFSGHLAAGRPKPACGLLCQHHLLEIRDRKGQRHMVQADATCANTIYHGQSLNQLHTLPGLLGRGVRDIRLEFLDETPAQARGILEEAARLLTGKALQQAGAFAPMP</sequence>
<keyword evidence="3" id="KW-1185">Reference proteome</keyword>